<dbReference type="EMBL" id="BAABME010002847">
    <property type="protein sequence ID" value="GAA0156371.1"/>
    <property type="molecule type" value="Genomic_DNA"/>
</dbReference>
<dbReference type="GO" id="GO:2000762">
    <property type="term" value="P:regulation of phenylpropanoid metabolic process"/>
    <property type="evidence" value="ECO:0007669"/>
    <property type="project" value="InterPro"/>
</dbReference>
<dbReference type="GO" id="GO:0080037">
    <property type="term" value="P:negative regulation of cytokinin-activated signaling pathway"/>
    <property type="evidence" value="ECO:0007669"/>
    <property type="project" value="InterPro"/>
</dbReference>
<dbReference type="PANTHER" id="PTHR46407">
    <property type="entry name" value="OS02G0208700 PROTEIN"/>
    <property type="match status" value="1"/>
</dbReference>
<gene>
    <name evidence="1" type="ORF">LIER_13885</name>
</gene>
<sequence length="325" mass="36885">MELIPGLIDDIGLECLVKVPYHYFSSVNSVCQRWKLQMELPQFRQRRTEAGMTQHDSTRSGTWMELPPIHEYLDGLPMFCQLVGVGLNLVVMGGWNPVTWEVTNAVFVYNFVTAKWRQGDDIPGCWRSFFACASDFEQMVFVAGGHDDEKSALRSALAYDVAKDEWIPLPDMARERDECKGVFNNGKFHVIGGYHTNMQGRFENSAETFDVSNWRWDEVQEQFLETAMCPRTCVDGGDGRLYICHDSGIAAVDNCTFDNVAELPTDLRITSYVTGFKGKLLVIGSTGFNEQQRCWVLDLRTHKWTRIESVEGFTGHVQSGCCLEL</sequence>
<evidence type="ECO:0008006" key="3">
    <source>
        <dbReference type="Google" id="ProtNLM"/>
    </source>
</evidence>
<dbReference type="SUPFAM" id="SSF117281">
    <property type="entry name" value="Kelch motif"/>
    <property type="match status" value="1"/>
</dbReference>
<dbReference type="Proteomes" id="UP001454036">
    <property type="component" value="Unassembled WGS sequence"/>
</dbReference>
<reference evidence="1 2" key="1">
    <citation type="submission" date="2024-01" db="EMBL/GenBank/DDBJ databases">
        <title>The complete chloroplast genome sequence of Lithospermum erythrorhizon: insights into the phylogenetic relationship among Boraginaceae species and the maternal lineages of purple gromwells.</title>
        <authorList>
            <person name="Okada T."/>
            <person name="Watanabe K."/>
        </authorList>
    </citation>
    <scope>NUCLEOTIDE SEQUENCE [LARGE SCALE GENOMIC DNA]</scope>
</reference>
<dbReference type="Gene3D" id="2.120.10.80">
    <property type="entry name" value="Kelch-type beta propeller"/>
    <property type="match status" value="1"/>
</dbReference>
<dbReference type="SMART" id="SM00612">
    <property type="entry name" value="Kelch"/>
    <property type="match status" value="2"/>
</dbReference>
<dbReference type="InterPro" id="IPR015915">
    <property type="entry name" value="Kelch-typ_b-propeller"/>
</dbReference>
<evidence type="ECO:0000313" key="2">
    <source>
        <dbReference type="Proteomes" id="UP001454036"/>
    </source>
</evidence>
<dbReference type="PANTHER" id="PTHR46407:SF3">
    <property type="entry name" value="OS02G0208700 PROTEIN"/>
    <property type="match status" value="1"/>
</dbReference>
<keyword evidence="2" id="KW-1185">Reference proteome</keyword>
<name>A0AAV3PZ04_LITER</name>
<organism evidence="1 2">
    <name type="scientific">Lithospermum erythrorhizon</name>
    <name type="common">Purple gromwell</name>
    <name type="synonym">Lithospermum officinale var. erythrorhizon</name>
    <dbReference type="NCBI Taxonomy" id="34254"/>
    <lineage>
        <taxon>Eukaryota</taxon>
        <taxon>Viridiplantae</taxon>
        <taxon>Streptophyta</taxon>
        <taxon>Embryophyta</taxon>
        <taxon>Tracheophyta</taxon>
        <taxon>Spermatophyta</taxon>
        <taxon>Magnoliopsida</taxon>
        <taxon>eudicotyledons</taxon>
        <taxon>Gunneridae</taxon>
        <taxon>Pentapetalae</taxon>
        <taxon>asterids</taxon>
        <taxon>lamiids</taxon>
        <taxon>Boraginales</taxon>
        <taxon>Boraginaceae</taxon>
        <taxon>Boraginoideae</taxon>
        <taxon>Lithospermeae</taxon>
        <taxon>Lithospermum</taxon>
    </lineage>
</organism>
<dbReference type="InterPro" id="IPR006652">
    <property type="entry name" value="Kelch_1"/>
</dbReference>
<evidence type="ECO:0000313" key="1">
    <source>
        <dbReference type="EMBL" id="GAA0156371.1"/>
    </source>
</evidence>
<protein>
    <recommendedName>
        <fullName evidence="3">F-box/kelch-repeat protein</fullName>
    </recommendedName>
</protein>
<comment type="caution">
    <text evidence="1">The sequence shown here is derived from an EMBL/GenBank/DDBJ whole genome shotgun (WGS) entry which is preliminary data.</text>
</comment>
<dbReference type="InterPro" id="IPR044595">
    <property type="entry name" value="KMD1-4"/>
</dbReference>
<dbReference type="Pfam" id="PF01344">
    <property type="entry name" value="Kelch_1"/>
    <property type="match status" value="2"/>
</dbReference>
<proteinExistence type="predicted"/>
<accession>A0AAV3PZ04</accession>
<dbReference type="AlphaFoldDB" id="A0AAV3PZ04"/>